<dbReference type="PANTHER" id="PTHR47371">
    <property type="entry name" value="LIPOTEICHOIC ACID SYNTHASE"/>
    <property type="match status" value="1"/>
</dbReference>
<keyword evidence="10" id="KW-1185">Reference proteome</keyword>
<gene>
    <name evidence="9" type="ORF">A3844_02385</name>
</gene>
<organism evidence="9 10">
    <name type="scientific">Paenibacillus helianthi</name>
    <dbReference type="NCBI Taxonomy" id="1349432"/>
    <lineage>
        <taxon>Bacteria</taxon>
        <taxon>Bacillati</taxon>
        <taxon>Bacillota</taxon>
        <taxon>Bacilli</taxon>
        <taxon>Bacillales</taxon>
        <taxon>Paenibacillaceae</taxon>
        <taxon>Paenibacillus</taxon>
    </lineage>
</organism>
<evidence type="ECO:0000256" key="7">
    <source>
        <dbReference type="SAM" id="Phobius"/>
    </source>
</evidence>
<proteinExistence type="predicted"/>
<evidence type="ECO:0000256" key="2">
    <source>
        <dbReference type="ARBA" id="ARBA00004936"/>
    </source>
</evidence>
<keyword evidence="6 7" id="KW-0472">Membrane</keyword>
<dbReference type="InterPro" id="IPR050448">
    <property type="entry name" value="OpgB/LTA_synthase_biosynth"/>
</dbReference>
<dbReference type="SUPFAM" id="SSF53649">
    <property type="entry name" value="Alkaline phosphatase-like"/>
    <property type="match status" value="1"/>
</dbReference>
<accession>A0ABX3EUV8</accession>
<evidence type="ECO:0000256" key="4">
    <source>
        <dbReference type="ARBA" id="ARBA00022692"/>
    </source>
</evidence>
<reference evidence="9 10" key="1">
    <citation type="submission" date="2016-03" db="EMBL/GenBank/DDBJ databases">
        <authorList>
            <person name="Sant'Anna F.H."/>
            <person name="Ambrosini A."/>
            <person name="Souza R."/>
            <person name="Bach E."/>
            <person name="Fernandes G."/>
            <person name="Balsanelli E."/>
            <person name="Baura V.A."/>
            <person name="Souza E.M."/>
            <person name="Passaglia L."/>
        </authorList>
    </citation>
    <scope>NUCLEOTIDE SEQUENCE [LARGE SCALE GENOMIC DNA]</scope>
    <source>
        <strain evidence="9 10">P26E</strain>
    </source>
</reference>
<name>A0ABX3EUV8_9BACL</name>
<evidence type="ECO:0000259" key="8">
    <source>
        <dbReference type="Pfam" id="PF00884"/>
    </source>
</evidence>
<evidence type="ECO:0000256" key="3">
    <source>
        <dbReference type="ARBA" id="ARBA00022475"/>
    </source>
</evidence>
<keyword evidence="5 7" id="KW-1133">Transmembrane helix</keyword>
<comment type="pathway">
    <text evidence="2">Cell wall biogenesis; lipoteichoic acid biosynthesis.</text>
</comment>
<feature type="domain" description="Sulfatase N-terminal" evidence="8">
    <location>
        <begin position="248"/>
        <end position="536"/>
    </location>
</feature>
<dbReference type="Gene3D" id="3.40.720.10">
    <property type="entry name" value="Alkaline Phosphatase, subunit A"/>
    <property type="match status" value="1"/>
</dbReference>
<keyword evidence="4 7" id="KW-0812">Transmembrane</keyword>
<feature type="transmembrane region" description="Helical" evidence="7">
    <location>
        <begin position="123"/>
        <end position="143"/>
    </location>
</feature>
<evidence type="ECO:0000313" key="10">
    <source>
        <dbReference type="Proteomes" id="UP000186058"/>
    </source>
</evidence>
<dbReference type="EMBL" id="LVWI01000001">
    <property type="protein sequence ID" value="OKP91982.1"/>
    <property type="molecule type" value="Genomic_DNA"/>
</dbReference>
<dbReference type="InterPro" id="IPR000917">
    <property type="entry name" value="Sulfatase_N"/>
</dbReference>
<dbReference type="Pfam" id="PF00884">
    <property type="entry name" value="Sulfatase"/>
    <property type="match status" value="1"/>
</dbReference>
<feature type="transmembrane region" description="Helical" evidence="7">
    <location>
        <begin position="46"/>
        <end position="65"/>
    </location>
</feature>
<dbReference type="Proteomes" id="UP000186058">
    <property type="component" value="Unassembled WGS sequence"/>
</dbReference>
<comment type="subcellular location">
    <subcellularLocation>
        <location evidence="1">Cell membrane</location>
        <topology evidence="1">Multi-pass membrane protein</topology>
    </subcellularLocation>
</comment>
<evidence type="ECO:0000256" key="1">
    <source>
        <dbReference type="ARBA" id="ARBA00004651"/>
    </source>
</evidence>
<sequence length="601" mass="66741">MRYVLPSKKLGVLLLSLLLGGFVLNFFVQAASLDMDFWSVLHWIGKSYWLYVGGSLFFFFVLMAFSLILPNLYIGPVVGSLLILLLGIANYKKQGTTGEPLFPWDLMLMKNAGEMSKITKGMISPFAAGLALLVIAAGVWLLFKLPKIKVQLPLRLLLTAVSAGMVAGFIVMVSGQTTFASSLNYQNIFWNQKVNYSQNGFVFAFTGNLRQNLLEEPEGYSRGTIEAIAAKYGSLPDTTAAQTVVEQPNIMFMMDEAFFDPTRLPSLKLSEDPLPFIHQEESVTPAGYLLSPEFGGNTANVEFEALTGMSMYFLGDGSIPYQQRIVKMSSLPSIVSILKDRGYQTLALHPFDETFYNRNRVYPVLGFDRFTSEKDLPLAERITPDGYISDKAAVQEAIRELKAADAPTFLHMVTMQNHFPFTKGLNGPNTITVQGAKASWKDELETYVQDTRLTDEALSYLQQELKTIERPTIAVFWGDHLPALSAGIYTDAGWDQEPRLKHETKLMILANFDIGQKPLGTLSPAYLGPTVFNLSGQSLPPFYKMLEQVQAQLTGLSKSVLIGASDGITTVTSVQQSLLDDYRMVEYDLLEGKGYAEDLMF</sequence>
<feature type="transmembrane region" description="Helical" evidence="7">
    <location>
        <begin position="72"/>
        <end position="91"/>
    </location>
</feature>
<protein>
    <recommendedName>
        <fullName evidence="8">Sulfatase N-terminal domain-containing protein</fullName>
    </recommendedName>
</protein>
<comment type="caution">
    <text evidence="9">The sequence shown here is derived from an EMBL/GenBank/DDBJ whole genome shotgun (WGS) entry which is preliminary data.</text>
</comment>
<keyword evidence="3" id="KW-1003">Cell membrane</keyword>
<evidence type="ECO:0000256" key="6">
    <source>
        <dbReference type="ARBA" id="ARBA00023136"/>
    </source>
</evidence>
<evidence type="ECO:0000313" key="9">
    <source>
        <dbReference type="EMBL" id="OKP91982.1"/>
    </source>
</evidence>
<evidence type="ECO:0000256" key="5">
    <source>
        <dbReference type="ARBA" id="ARBA00022989"/>
    </source>
</evidence>
<feature type="transmembrane region" description="Helical" evidence="7">
    <location>
        <begin position="155"/>
        <end position="175"/>
    </location>
</feature>
<dbReference type="InterPro" id="IPR017850">
    <property type="entry name" value="Alkaline_phosphatase_core_sf"/>
</dbReference>
<dbReference type="PANTHER" id="PTHR47371:SF3">
    <property type="entry name" value="PHOSPHOGLYCEROL TRANSFERASE I"/>
    <property type="match status" value="1"/>
</dbReference>
<dbReference type="CDD" id="cd16015">
    <property type="entry name" value="LTA_synthase"/>
    <property type="match status" value="1"/>
</dbReference>